<keyword evidence="2" id="KW-1185">Reference proteome</keyword>
<evidence type="ECO:0000313" key="2">
    <source>
        <dbReference type="Proteomes" id="UP000315995"/>
    </source>
</evidence>
<dbReference type="Proteomes" id="UP000315995">
    <property type="component" value="Chromosome"/>
</dbReference>
<evidence type="ECO:0000313" key="1">
    <source>
        <dbReference type="EMBL" id="QDG49301.1"/>
    </source>
</evidence>
<gene>
    <name evidence="1" type="ORF">FIV42_00690</name>
</gene>
<accession>A0A5B8XX58</accession>
<reference evidence="1 2" key="1">
    <citation type="submission" date="2019-06" db="EMBL/GenBank/DDBJ databases">
        <title>Persicimonas caeni gen. nov., sp. nov., a predatory bacterium isolated from solar saltern.</title>
        <authorList>
            <person name="Wang S."/>
        </authorList>
    </citation>
    <scope>NUCLEOTIDE SEQUENCE [LARGE SCALE GENOMIC DNA]</scope>
    <source>
        <strain evidence="1 2">YN101</strain>
    </source>
</reference>
<sequence>MLEVRIGAGTEDAFARLLGVTNDLHIERVWPDLATEVVHPFMLAHSKKQFATEGRHGGRPWADYSQEPLYAAYKLMKVGHLDLLRWQKGGTFEQLYPSLTDPNHDLHIFRVGRTSVSIGSAVDHAYSLTTDTEGPFGEPSPGRDVLAMRPTHGKRLTTNMQRRLKQRLARRGLRIGDVRSNL</sequence>
<accession>A0A4Y6PLY0</accession>
<organism evidence="1 2">
    <name type="scientific">Persicimonas caeni</name>
    <dbReference type="NCBI Taxonomy" id="2292766"/>
    <lineage>
        <taxon>Bacteria</taxon>
        <taxon>Deltaproteobacteria</taxon>
        <taxon>Bradymonadales</taxon>
        <taxon>Bradymonadaceae</taxon>
        <taxon>Persicimonas</taxon>
    </lineage>
</organism>
<protein>
    <submittedName>
        <fullName evidence="1">Uncharacterized protein</fullName>
    </submittedName>
</protein>
<proteinExistence type="predicted"/>
<dbReference type="RefSeq" id="WP_141195800.1">
    <property type="nucleotide sequence ID" value="NZ_CP041186.1"/>
</dbReference>
<name>A0A4Y6PLY0_PERCE</name>
<dbReference type="AlphaFoldDB" id="A0A4Y6PLY0"/>
<dbReference type="EMBL" id="CP041186">
    <property type="protein sequence ID" value="QDG49301.1"/>
    <property type="molecule type" value="Genomic_DNA"/>
</dbReference>